<protein>
    <submittedName>
        <fullName evidence="6">Putative thioesterase superfamily protein</fullName>
    </submittedName>
</protein>
<dbReference type="AlphaFoldDB" id="T2GFI2"/>
<dbReference type="EMBL" id="CP006585">
    <property type="protein sequence ID" value="AGW14657.1"/>
    <property type="molecule type" value="Genomic_DNA"/>
</dbReference>
<evidence type="ECO:0000256" key="1">
    <source>
        <dbReference type="ARBA" id="ARBA00010458"/>
    </source>
</evidence>
<dbReference type="PANTHER" id="PTHR11049">
    <property type="entry name" value="ACYL COENZYME A THIOESTER HYDROLASE"/>
    <property type="match status" value="1"/>
</dbReference>
<dbReference type="SUPFAM" id="SSF54637">
    <property type="entry name" value="Thioesterase/thiol ester dehydrase-isomerase"/>
    <property type="match status" value="1"/>
</dbReference>
<sequence length="150" mass="16416">MVMSHQMLPEDANPYGSVHGGVILKHIDTTGGVAAMRHARTNVVTASIDRVDFLKPVRVGDLAIFTARLEYAGRTSMDVSVSVIGEDLITGRTQHCAQAMLTYVALDRDGHPIPVPPLLLETDEERQRSEAAAARRKRSAEDKKATRQRG</sequence>
<evidence type="ECO:0000256" key="4">
    <source>
        <dbReference type="SAM" id="MobiDB-lite"/>
    </source>
</evidence>
<dbReference type="GO" id="GO:0005829">
    <property type="term" value="C:cytosol"/>
    <property type="evidence" value="ECO:0007669"/>
    <property type="project" value="TreeGrafter"/>
</dbReference>
<reference evidence="6 7" key="1">
    <citation type="journal article" date="2013" name="J. Bacteriol.">
        <title>Roles of HynAB and Ech, the only two hydrogenases found in the model sulfate reducer Desulfovibrio gigas.</title>
        <authorList>
            <person name="Morais-Silva F.O."/>
            <person name="Santos C.I."/>
            <person name="Rodrigues R."/>
            <person name="Pereira I.A."/>
            <person name="Rodrigues-Pousada C."/>
        </authorList>
    </citation>
    <scope>NUCLEOTIDE SEQUENCE [LARGE SCALE GENOMIC DNA]</scope>
    <source>
        <strain evidence="7">ATCC 19364 / DSM 1382 / NCIMB 9332 / VKM B-1759</strain>
    </source>
</reference>
<feature type="compositionally biased region" description="Basic and acidic residues" evidence="4">
    <location>
        <begin position="139"/>
        <end position="150"/>
    </location>
</feature>
<dbReference type="CDD" id="cd03442">
    <property type="entry name" value="BFIT_BACH"/>
    <property type="match status" value="1"/>
</dbReference>
<evidence type="ECO:0000256" key="3">
    <source>
        <dbReference type="PROSITE-ProRule" id="PRU01106"/>
    </source>
</evidence>
<keyword evidence="7" id="KW-1185">Reference proteome</keyword>
<dbReference type="PANTHER" id="PTHR11049:SF24">
    <property type="entry name" value="CYTOSOLIC ACYL COENZYME A THIOESTER HYDROLASE"/>
    <property type="match status" value="1"/>
</dbReference>
<dbReference type="InterPro" id="IPR006683">
    <property type="entry name" value="Thioestr_dom"/>
</dbReference>
<comment type="similarity">
    <text evidence="1">Belongs to the acyl coenzyme A hydrolase family.</text>
</comment>
<gene>
    <name evidence="6" type="ORF">DGI_2932</name>
</gene>
<dbReference type="eggNOG" id="COG1607">
    <property type="taxonomic scope" value="Bacteria"/>
</dbReference>
<feature type="domain" description="HotDog ACOT-type" evidence="5">
    <location>
        <begin position="1"/>
        <end position="109"/>
    </location>
</feature>
<dbReference type="Proteomes" id="UP000016587">
    <property type="component" value="Chromosome"/>
</dbReference>
<dbReference type="PROSITE" id="PS51770">
    <property type="entry name" value="HOTDOG_ACOT"/>
    <property type="match status" value="1"/>
</dbReference>
<dbReference type="InterPro" id="IPR040170">
    <property type="entry name" value="Cytosol_ACT"/>
</dbReference>
<feature type="region of interest" description="Disordered" evidence="4">
    <location>
        <begin position="115"/>
        <end position="150"/>
    </location>
</feature>
<organism evidence="6 7">
    <name type="scientific">Megalodesulfovibrio gigas (strain ATCC 19364 / DSM 1382 / NCIMB 9332 / VKM B-1759)</name>
    <name type="common">Desulfovibrio gigas</name>
    <dbReference type="NCBI Taxonomy" id="1121448"/>
    <lineage>
        <taxon>Bacteria</taxon>
        <taxon>Pseudomonadati</taxon>
        <taxon>Thermodesulfobacteriota</taxon>
        <taxon>Desulfovibrionia</taxon>
        <taxon>Desulfovibrionales</taxon>
        <taxon>Desulfovibrionaceae</taxon>
        <taxon>Megalodesulfovibrio</taxon>
    </lineage>
</organism>
<dbReference type="InterPro" id="IPR029069">
    <property type="entry name" value="HotDog_dom_sf"/>
</dbReference>
<reference evidence="7" key="2">
    <citation type="submission" date="2013-07" db="EMBL/GenBank/DDBJ databases">
        <authorList>
            <person name="Morais-Silva F.O."/>
            <person name="Rezende A.M."/>
            <person name="Pimentel C."/>
            <person name="Resende D.M."/>
            <person name="Santos C.I."/>
            <person name="Clemente C."/>
            <person name="de Oliveira L.M."/>
            <person name="da Silva S.M."/>
            <person name="Costa D.A."/>
            <person name="Varela-Raposo A."/>
            <person name="Horacio E.C.A."/>
            <person name="Matos M."/>
            <person name="Flores O."/>
            <person name="Ruiz J.C."/>
            <person name="Rodrigues-Pousada C."/>
        </authorList>
    </citation>
    <scope>NUCLEOTIDE SEQUENCE [LARGE SCALE GENOMIC DNA]</scope>
    <source>
        <strain evidence="7">ATCC 19364 / DSM 1382 / NCIMB 9332 / VKM B-1759</strain>
    </source>
</reference>
<keyword evidence="2 3" id="KW-0378">Hydrolase</keyword>
<dbReference type="GO" id="GO:0006637">
    <property type="term" value="P:acyl-CoA metabolic process"/>
    <property type="evidence" value="ECO:0007669"/>
    <property type="project" value="TreeGrafter"/>
</dbReference>
<evidence type="ECO:0000313" key="6">
    <source>
        <dbReference type="EMBL" id="AGW14657.1"/>
    </source>
</evidence>
<dbReference type="KEGG" id="dgg:DGI_2932"/>
<accession>T2GFI2</accession>
<name>T2GFI2_MEGG1</name>
<dbReference type="GO" id="GO:0009062">
    <property type="term" value="P:fatty acid catabolic process"/>
    <property type="evidence" value="ECO:0007669"/>
    <property type="project" value="TreeGrafter"/>
</dbReference>
<evidence type="ECO:0000259" key="5">
    <source>
        <dbReference type="PROSITE" id="PS51770"/>
    </source>
</evidence>
<dbReference type="HOGENOM" id="CLU_050164_3_2_7"/>
<dbReference type="InterPro" id="IPR033120">
    <property type="entry name" value="HOTDOG_ACOT"/>
</dbReference>
<dbReference type="PATRIC" id="fig|1121448.10.peg.2894"/>
<dbReference type="Pfam" id="PF03061">
    <property type="entry name" value="4HBT"/>
    <property type="match status" value="1"/>
</dbReference>
<dbReference type="GO" id="GO:0052816">
    <property type="term" value="F:long-chain fatty acyl-CoA hydrolase activity"/>
    <property type="evidence" value="ECO:0007669"/>
    <property type="project" value="TreeGrafter"/>
</dbReference>
<dbReference type="STRING" id="1121448.DGI_2932"/>
<proteinExistence type="inferred from homology"/>
<evidence type="ECO:0000256" key="2">
    <source>
        <dbReference type="ARBA" id="ARBA00022801"/>
    </source>
</evidence>
<dbReference type="Gene3D" id="3.10.129.10">
    <property type="entry name" value="Hotdog Thioesterase"/>
    <property type="match status" value="1"/>
</dbReference>
<evidence type="ECO:0000313" key="7">
    <source>
        <dbReference type="Proteomes" id="UP000016587"/>
    </source>
</evidence>